<dbReference type="PANTHER" id="PTHR30619:SF7">
    <property type="entry name" value="BETA-LACTAMASE DOMAIN PROTEIN"/>
    <property type="match status" value="1"/>
</dbReference>
<dbReference type="AlphaFoldDB" id="A0A514LHR5"/>
<dbReference type="RefSeq" id="WP_142089442.1">
    <property type="nucleotide sequence ID" value="NZ_CP035485.1"/>
</dbReference>
<dbReference type="EMBL" id="CP035485">
    <property type="protein sequence ID" value="QDI91390.1"/>
    <property type="molecule type" value="Genomic_DNA"/>
</dbReference>
<evidence type="ECO:0008006" key="3">
    <source>
        <dbReference type="Google" id="ProtNLM"/>
    </source>
</evidence>
<dbReference type="KEGG" id="sale:EPH95_09540"/>
<dbReference type="OrthoDB" id="9761531at2"/>
<keyword evidence="2" id="KW-1185">Reference proteome</keyword>
<dbReference type="PANTHER" id="PTHR30619">
    <property type="entry name" value="DNA INTERNALIZATION/COMPETENCE PROTEIN COMEC/REC2"/>
    <property type="match status" value="1"/>
</dbReference>
<dbReference type="Gene3D" id="3.60.15.10">
    <property type="entry name" value="Ribonuclease Z/Hydroxyacylglutathione hydrolase-like"/>
    <property type="match status" value="1"/>
</dbReference>
<dbReference type="Proteomes" id="UP000319756">
    <property type="component" value="Chromosome"/>
</dbReference>
<accession>A0A514LHR5</accession>
<evidence type="ECO:0000313" key="2">
    <source>
        <dbReference type="Proteomes" id="UP000319756"/>
    </source>
</evidence>
<proteinExistence type="predicted"/>
<organism evidence="1 2">
    <name type="scientific">Salicibibacter halophilus</name>
    <dbReference type="NCBI Taxonomy" id="2502791"/>
    <lineage>
        <taxon>Bacteria</taxon>
        <taxon>Bacillati</taxon>
        <taxon>Bacillota</taxon>
        <taxon>Bacilli</taxon>
        <taxon>Bacillales</taxon>
        <taxon>Bacillaceae</taxon>
        <taxon>Salicibibacter</taxon>
    </lineage>
</organism>
<evidence type="ECO:0000313" key="1">
    <source>
        <dbReference type="EMBL" id="QDI91390.1"/>
    </source>
</evidence>
<name>A0A514LHR5_9BACI</name>
<reference evidence="2" key="1">
    <citation type="submission" date="2019-01" db="EMBL/GenBank/DDBJ databases">
        <title>Genomic analysis of Salicibibacter sp. NKC3-5.</title>
        <authorList>
            <person name="Oh Y.J."/>
        </authorList>
    </citation>
    <scope>NUCLEOTIDE SEQUENCE [LARGE SCALE GENOMIC DNA]</scope>
    <source>
        <strain evidence="2">NKC3-5</strain>
    </source>
</reference>
<sequence length="112" mass="12271">MHYGDISFLFTGDAEGEAEQQMIDDGMNVSADVYSMGHHGSETSSQRFFVEEVNPDVAVYSSGEGNPYEHPHDEALQRVEDQGADIYGTMEDGTVTVITDGESLDIDTESEE</sequence>
<dbReference type="InterPro" id="IPR036866">
    <property type="entry name" value="RibonucZ/Hydroxyglut_hydro"/>
</dbReference>
<protein>
    <recommendedName>
        <fullName evidence="3">MBL fold metallo-hydrolase</fullName>
    </recommendedName>
</protein>
<gene>
    <name evidence="1" type="ORF">EPH95_09540</name>
</gene>
<dbReference type="InterPro" id="IPR052159">
    <property type="entry name" value="Competence_DNA_uptake"/>
</dbReference>
<dbReference type="SUPFAM" id="SSF56281">
    <property type="entry name" value="Metallo-hydrolase/oxidoreductase"/>
    <property type="match status" value="1"/>
</dbReference>